<organism evidence="5 6">
    <name type="scientific">Halarcobacter ebronensis</name>
    <dbReference type="NCBI Taxonomy" id="1462615"/>
    <lineage>
        <taxon>Bacteria</taxon>
        <taxon>Pseudomonadati</taxon>
        <taxon>Campylobacterota</taxon>
        <taxon>Epsilonproteobacteria</taxon>
        <taxon>Campylobacterales</taxon>
        <taxon>Arcobacteraceae</taxon>
        <taxon>Halarcobacter</taxon>
    </lineage>
</organism>
<dbReference type="SMART" id="SM00927">
    <property type="entry name" value="MutH"/>
    <property type="match status" value="1"/>
</dbReference>
<evidence type="ECO:0000256" key="1">
    <source>
        <dbReference type="ARBA" id="ARBA00022722"/>
    </source>
</evidence>
<dbReference type="RefSeq" id="WP_128982457.1">
    <property type="nucleotide sequence ID" value="NZ_PDKJ01000012.1"/>
</dbReference>
<keyword evidence="1" id="KW-0540">Nuclease</keyword>
<feature type="domain" description="DNA mismatch repair MutH/Type II restriction enzyme Sau3AI" evidence="4">
    <location>
        <begin position="62"/>
        <end position="168"/>
    </location>
</feature>
<dbReference type="SUPFAM" id="SSF52980">
    <property type="entry name" value="Restriction endonuclease-like"/>
    <property type="match status" value="2"/>
</dbReference>
<dbReference type="InterPro" id="IPR011337">
    <property type="entry name" value="DNA_rep_MutH/RE_typeII_Sau3AI"/>
</dbReference>
<dbReference type="GO" id="GO:0003677">
    <property type="term" value="F:DNA binding"/>
    <property type="evidence" value="ECO:0007669"/>
    <property type="project" value="InterPro"/>
</dbReference>
<name>A0A4Q0YD34_9BACT</name>
<dbReference type="CDD" id="cd22355">
    <property type="entry name" value="Sau3AI_C"/>
    <property type="match status" value="1"/>
</dbReference>
<dbReference type="GO" id="GO:0004519">
    <property type="term" value="F:endonuclease activity"/>
    <property type="evidence" value="ECO:0007669"/>
    <property type="project" value="UniProtKB-KW"/>
</dbReference>
<dbReference type="GO" id="GO:0016787">
    <property type="term" value="F:hydrolase activity"/>
    <property type="evidence" value="ECO:0007669"/>
    <property type="project" value="UniProtKB-KW"/>
</dbReference>
<accession>A0A4Q0YD34</accession>
<dbReference type="NCBIfam" id="NF040973">
    <property type="entry name" value="restrict_Sau3AI"/>
    <property type="match status" value="1"/>
</dbReference>
<evidence type="ECO:0000256" key="3">
    <source>
        <dbReference type="ARBA" id="ARBA00022801"/>
    </source>
</evidence>
<keyword evidence="3" id="KW-0378">Hydrolase</keyword>
<sequence>MNLYEYDKTSKESIYNYAKGFVNKSLREILSVEESEVINSKIKEYNNNRKGLFGDITEEFLFGIKNNSDKNPDFKEVRIELKTTPLKHHKKNKYAPKERLVFSMIDYMSIINETWEKSSFLNKNRLLLIMFYLFEKDKNLLDYKYKFVELLDLLSGISEADIAQIKNDWKFIVKKIKEGNAHLLSEGDTAYLGAATKASKSTDRRSQPNNSIQAKPRAFSLKTSYLNYLIRKYLGKEDKSLVSLNKKDLPLTIEENVMKRFEPYINKTNYEIEKMLDINYIERPKNHRRLLINKLLGASSNKIEEFEKANITLKVIALETTKRLKESISFPIFKYTEIINEEWEESEFYKQLNEKKFLFVIFQKTKEKRDILKKIKFWNFPVEDLEEAKWVWQETVERIKKEEANKLPSIKENKVSHVRPHGRNGKDKIDTGYGTKEVKKCFWLNAKYIQNQLEKENL</sequence>
<dbReference type="CDD" id="cd22356">
    <property type="entry name" value="Sau3AI_N-like"/>
    <property type="match status" value="1"/>
</dbReference>
<dbReference type="InterPro" id="IPR011335">
    <property type="entry name" value="Restrct_endonuc-II-like"/>
</dbReference>
<evidence type="ECO:0000313" key="5">
    <source>
        <dbReference type="EMBL" id="RXJ66791.1"/>
    </source>
</evidence>
<dbReference type="Proteomes" id="UP000290172">
    <property type="component" value="Unassembled WGS sequence"/>
</dbReference>
<protein>
    <recommendedName>
        <fullName evidence="4">DNA mismatch repair MutH/Type II restriction enzyme Sau3AI domain-containing protein</fullName>
    </recommendedName>
</protein>
<proteinExistence type="predicted"/>
<keyword evidence="2" id="KW-0255">Endonuclease</keyword>
<gene>
    <name evidence="5" type="ORF">CRV08_12045</name>
</gene>
<dbReference type="Pfam" id="PF02976">
    <property type="entry name" value="MutH"/>
    <property type="match status" value="2"/>
</dbReference>
<dbReference type="AlphaFoldDB" id="A0A4Q0YD34"/>
<dbReference type="EMBL" id="PDKJ01000012">
    <property type="protein sequence ID" value="RXJ66791.1"/>
    <property type="molecule type" value="Genomic_DNA"/>
</dbReference>
<comment type="caution">
    <text evidence="5">The sequence shown here is derived from an EMBL/GenBank/DDBJ whole genome shotgun (WGS) entry which is preliminary data.</text>
</comment>
<evidence type="ECO:0000313" key="6">
    <source>
        <dbReference type="Proteomes" id="UP000290172"/>
    </source>
</evidence>
<evidence type="ECO:0000259" key="4">
    <source>
        <dbReference type="SMART" id="SM00927"/>
    </source>
</evidence>
<dbReference type="Gene3D" id="3.40.600.10">
    <property type="entry name" value="DNA mismatch repair MutH/Restriction endonuclease, type II"/>
    <property type="match status" value="2"/>
</dbReference>
<dbReference type="InterPro" id="IPR037057">
    <property type="entry name" value="DNA_rep_MutH/T2_RE_sf"/>
</dbReference>
<evidence type="ECO:0000256" key="2">
    <source>
        <dbReference type="ARBA" id="ARBA00022759"/>
    </source>
</evidence>
<reference evidence="5 6" key="1">
    <citation type="submission" date="2017-10" db="EMBL/GenBank/DDBJ databases">
        <title>Genomics of the genus Arcobacter.</title>
        <authorList>
            <person name="Perez-Cataluna A."/>
            <person name="Figueras M.J."/>
        </authorList>
    </citation>
    <scope>NUCLEOTIDE SEQUENCE [LARGE SCALE GENOMIC DNA]</scope>
    <source>
        <strain evidence="5 6">CECT 8993</strain>
    </source>
</reference>